<proteinExistence type="predicted"/>
<dbReference type="Gene3D" id="1.10.274.100">
    <property type="entry name" value="RNA polymerase Rpb1, domain 3"/>
    <property type="match status" value="1"/>
</dbReference>
<organism evidence="10 11">
    <name type="scientific">Cucurbita moschata</name>
    <name type="common">Winter crookneck squash</name>
    <name type="synonym">Cucurbita pepo var. moschata</name>
    <dbReference type="NCBI Taxonomy" id="3662"/>
    <lineage>
        <taxon>Eukaryota</taxon>
        <taxon>Viridiplantae</taxon>
        <taxon>Streptophyta</taxon>
        <taxon>Embryophyta</taxon>
        <taxon>Tracheophyta</taxon>
        <taxon>Spermatophyta</taxon>
        <taxon>Magnoliopsida</taxon>
        <taxon>eudicotyledons</taxon>
        <taxon>Gunneridae</taxon>
        <taxon>Pentapetalae</taxon>
        <taxon>rosids</taxon>
        <taxon>fabids</taxon>
        <taxon>Cucurbitales</taxon>
        <taxon>Cucurbitaceae</taxon>
        <taxon>Cucurbiteae</taxon>
        <taxon>Cucurbita</taxon>
    </lineage>
</organism>
<dbReference type="GO" id="GO:0046872">
    <property type="term" value="F:metal ion binding"/>
    <property type="evidence" value="ECO:0007669"/>
    <property type="project" value="UniProtKB-KW"/>
</dbReference>
<dbReference type="Proteomes" id="UP000504609">
    <property type="component" value="Unplaced"/>
</dbReference>
<dbReference type="Pfam" id="PF11523">
    <property type="entry name" value="DUF3223"/>
    <property type="match status" value="1"/>
</dbReference>
<dbReference type="Gene3D" id="2.40.40.20">
    <property type="match status" value="1"/>
</dbReference>
<dbReference type="InterPro" id="IPR000722">
    <property type="entry name" value="RNA_pol_asu"/>
</dbReference>
<dbReference type="Pfam" id="PF04983">
    <property type="entry name" value="RNA_pol_Rpb1_3"/>
    <property type="match status" value="1"/>
</dbReference>
<name>A0A6J1FKU9_CUCMO</name>
<evidence type="ECO:0000259" key="9">
    <source>
        <dbReference type="SMART" id="SM00663"/>
    </source>
</evidence>
<dbReference type="Gene3D" id="4.10.860.120">
    <property type="entry name" value="RNA polymerase II, clamp domain"/>
    <property type="match status" value="1"/>
</dbReference>
<dbReference type="KEGG" id="cmos:111444908"/>
<dbReference type="SMART" id="SM00663">
    <property type="entry name" value="RPOLA_N"/>
    <property type="match status" value="1"/>
</dbReference>
<evidence type="ECO:0000256" key="1">
    <source>
        <dbReference type="ARBA" id="ARBA00012418"/>
    </source>
</evidence>
<evidence type="ECO:0000256" key="6">
    <source>
        <dbReference type="ARBA" id="ARBA00022833"/>
    </source>
</evidence>
<evidence type="ECO:0000313" key="10">
    <source>
        <dbReference type="Proteomes" id="UP000504609"/>
    </source>
</evidence>
<keyword evidence="10" id="KW-1185">Reference proteome</keyword>
<dbReference type="InterPro" id="IPR007066">
    <property type="entry name" value="RNA_pol_Rpb1_3"/>
</dbReference>
<keyword evidence="3" id="KW-0808">Transferase</keyword>
<dbReference type="InterPro" id="IPR045867">
    <property type="entry name" value="DNA-dir_RpoC_beta_prime"/>
</dbReference>
<dbReference type="Pfam" id="PF04998">
    <property type="entry name" value="RNA_pol_Rpb1_5"/>
    <property type="match status" value="1"/>
</dbReference>
<dbReference type="InterPro" id="IPR006592">
    <property type="entry name" value="RNA_pol_N"/>
</dbReference>
<keyword evidence="5" id="KW-0479">Metal-binding</keyword>
<keyword evidence="6" id="KW-0862">Zinc</keyword>
<sequence>MNFAGGFRSGQKAMNHMEDEQDSELQIPSGVLVGVNFSVSTQQDMENIAVINIEAACEVSDPKLGLPNPSYQCTTCGASVLKCCEGHFGAIKFPYTIIHPYFLSEVAQVLNKVCPGCKSIRRELWGKVEDPTSDFHRPKGCRYCFGSLKDWYPPMRFKLSTTDMFRKSMIMVEVKENMSKKYQKRVARGGLPPDYWNFIPKDEQQEESYCRPNRKVLTHAQVHYLLKDIDPKFLKKFVSATDSLFLNSFPVTPNCHRVTEMTHSFSSGQRLVFDERTRAYKKLVDFRGTANELGSRVLDCLKISKLSPEKLESKDLIYQQKKIKDTATSSNGLRWIKDVVLGKRSDHCFRMVVVGDPNIELSEIGIPCHVAERLQISEHLSSWNMKKLSTSCYLRLVEKGEIFVRREGRLVRVRHVLELSMGDTIYRPLADGDVVLVNRPPSIHQHSLIALSVRVLPVSSVLSLNPLCCSPFRGDFDGDCLHGYVPQSLEARVELRELVALDRQLVNGQSGRNLLSLSHDSLTAAHLIMEDGVSLNLFQIQQLQMFALHQLLPPAIVKAPSFRSCAWTGKQLFSIFLPPDFDYSSPSHRVHIKNGELLSSEGSYWLRDTGRNPFQALIEHCEGRTLNYLHIAQRVLCEWLSMRGLSVSLSDLYLSVDSHSHKNMMDDIFCGLQEAEETCNLIQLMVDSHKDVLTGDDEGNQHVLSIEVEHLSYEKQKSAALNQASVDAFKRVFREIQNLVYKYSGKDNSLLTMFKAGSKGNLLKLVQHSMCLGLQHSLVTLSFGLPHKLSCSSWNSQKMPRYIQKDGLADRTQSFIPYAVVENSFLSGLNPFECFAHSVTNRDSSFSDNAEVPGTLTRKLTFLMRDIYNAYDRTVRNAYGNQLVQFSYDTDSPMSTSNELDGENNNTNRDIGGQPVGSLAACALSEAAYSALDQPISLLETSPLLNLKKVLECGSKRNSPKQTFSLFLLEKLSKRSYGFEYGALGVKNHLERVIFKDIVSSVMIIFAPEPSRKRHFSPWVCHFHVCKEILKKRRLKISSVIHSLNMRCDSVRQEAKINLPFLHISTQDCSLADSSREDGDTVCLTVTIAENTKNSFLQLDFIQDLLIHFLLGTVIRGFAEIDKVDISWNDRPKVPKPHCKSHGELYLRVTMSGEGNSRFWATLMNHCLPIMDLIDWSRSHPDNIHSFCMAYGIDSGRNYFLNSLESATLDIGKTIRHEHLLLVANTLSATGEFVGLNVKGVSRQREHALVKTPFMQACFSSPGASFVKAAKAGIKDSLSGSLDALAWGKIPSMGTGGQFDILYSGKGHELNKPVDVYNLLGSQGICEKPNVKIESLDKNTIYEKYSAVVHKNGGSTIKGLKKLDSVSKSILREFLTLNDIQKLSHTLRSILRKYSLNERLNEVDKSTLMMALYFHPQRDEKIGVGAQDIKVGSHSKYSNTRCFILVRSDGTTEDFSYHKCVLGALEIIAPHRVKAYQSKWMQDKFE</sequence>
<dbReference type="Gene3D" id="1.10.132.30">
    <property type="match status" value="1"/>
</dbReference>
<keyword evidence="4" id="KW-0548">Nucleotidyltransferase</keyword>
<dbReference type="InterPro" id="IPR007083">
    <property type="entry name" value="RNA_pol_Rpb1_4"/>
</dbReference>
<dbReference type="GO" id="GO:0003677">
    <property type="term" value="F:DNA binding"/>
    <property type="evidence" value="ECO:0007669"/>
    <property type="project" value="InterPro"/>
</dbReference>
<dbReference type="InterPro" id="IPR040403">
    <property type="entry name" value="NRPD1_N"/>
</dbReference>
<evidence type="ECO:0000256" key="8">
    <source>
        <dbReference type="ARBA" id="ARBA00048552"/>
    </source>
</evidence>
<dbReference type="Gene3D" id="3.10.450.40">
    <property type="match status" value="1"/>
</dbReference>
<evidence type="ECO:0000256" key="4">
    <source>
        <dbReference type="ARBA" id="ARBA00022695"/>
    </source>
</evidence>
<dbReference type="PANTHER" id="PTHR19376">
    <property type="entry name" value="DNA-DIRECTED RNA POLYMERASE"/>
    <property type="match status" value="1"/>
</dbReference>
<evidence type="ECO:0000256" key="5">
    <source>
        <dbReference type="ARBA" id="ARBA00022723"/>
    </source>
</evidence>
<comment type="catalytic activity">
    <reaction evidence="8">
        <text>RNA(n) + a ribonucleoside 5'-triphosphate = RNA(n+1) + diphosphate</text>
        <dbReference type="Rhea" id="RHEA:21248"/>
        <dbReference type="Rhea" id="RHEA-COMP:14527"/>
        <dbReference type="Rhea" id="RHEA-COMP:17342"/>
        <dbReference type="ChEBI" id="CHEBI:33019"/>
        <dbReference type="ChEBI" id="CHEBI:61557"/>
        <dbReference type="ChEBI" id="CHEBI:140395"/>
        <dbReference type="EC" id="2.7.7.6"/>
    </reaction>
</comment>
<dbReference type="SUPFAM" id="SSF64484">
    <property type="entry name" value="beta and beta-prime subunits of DNA dependent RNA-polymerase"/>
    <property type="match status" value="1"/>
</dbReference>
<dbReference type="PANTHER" id="PTHR19376:SF36">
    <property type="entry name" value="DNA-DIRECTED RNA POLYMERASE IV SUBUNIT 1"/>
    <property type="match status" value="1"/>
</dbReference>
<gene>
    <name evidence="11" type="primary">LOC111444908</name>
</gene>
<dbReference type="RefSeq" id="XP_022938810.1">
    <property type="nucleotide sequence ID" value="XM_023083042.1"/>
</dbReference>
<feature type="domain" description="RNA polymerase N-terminal" evidence="9">
    <location>
        <begin position="242"/>
        <end position="529"/>
    </location>
</feature>
<dbReference type="InterPro" id="IPR038120">
    <property type="entry name" value="Rpb1_funnel_sf"/>
</dbReference>
<dbReference type="CDD" id="cd10506">
    <property type="entry name" value="RNAP_IV_RPD1_N"/>
    <property type="match status" value="1"/>
</dbReference>
<reference evidence="11" key="1">
    <citation type="submission" date="2025-08" db="UniProtKB">
        <authorList>
            <consortium name="RefSeq"/>
        </authorList>
    </citation>
    <scope>IDENTIFICATION</scope>
    <source>
        <tissue evidence="11">Young leaves</tissue>
    </source>
</reference>
<dbReference type="SMR" id="A0A6J1FKU9"/>
<dbReference type="InterPro" id="IPR042102">
    <property type="entry name" value="RNA_pol_Rpb1_3_sf"/>
</dbReference>
<dbReference type="GO" id="GO:0003899">
    <property type="term" value="F:DNA-directed RNA polymerase activity"/>
    <property type="evidence" value="ECO:0007669"/>
    <property type="project" value="UniProtKB-EC"/>
</dbReference>
<dbReference type="GO" id="GO:0000428">
    <property type="term" value="C:DNA-directed RNA polymerase complex"/>
    <property type="evidence" value="ECO:0007669"/>
    <property type="project" value="UniProtKB-KW"/>
</dbReference>
<dbReference type="Gene3D" id="3.30.1490.180">
    <property type="entry name" value="RNA polymerase ii"/>
    <property type="match status" value="1"/>
</dbReference>
<evidence type="ECO:0000256" key="7">
    <source>
        <dbReference type="ARBA" id="ARBA00023163"/>
    </source>
</evidence>
<dbReference type="GeneID" id="111444908"/>
<protein>
    <recommendedName>
        <fullName evidence="1">DNA-directed RNA polymerase</fullName>
        <ecNumber evidence="1">2.7.7.6</ecNumber>
    </recommendedName>
</protein>
<dbReference type="Pfam" id="PF05000">
    <property type="entry name" value="RNA_pol_Rpb1_4"/>
    <property type="match status" value="1"/>
</dbReference>
<evidence type="ECO:0000256" key="3">
    <source>
        <dbReference type="ARBA" id="ARBA00022679"/>
    </source>
</evidence>
<keyword evidence="7" id="KW-0804">Transcription</keyword>
<dbReference type="InterPro" id="IPR007081">
    <property type="entry name" value="RNA_pol_Rpb1_5"/>
</dbReference>
<evidence type="ECO:0000313" key="11">
    <source>
        <dbReference type="RefSeq" id="XP_022938810.1"/>
    </source>
</evidence>
<dbReference type="InterPro" id="IPR044893">
    <property type="entry name" value="RNA_pol_Rpb1_clamp_domain"/>
</dbReference>
<evidence type="ECO:0000256" key="2">
    <source>
        <dbReference type="ARBA" id="ARBA00022478"/>
    </source>
</evidence>
<keyword evidence="2 11" id="KW-0240">DNA-directed RNA polymerase</keyword>
<dbReference type="GO" id="GO:0006351">
    <property type="term" value="P:DNA-templated transcription"/>
    <property type="evidence" value="ECO:0007669"/>
    <property type="project" value="InterPro"/>
</dbReference>
<dbReference type="EC" id="2.7.7.6" evidence="1"/>
<accession>A0A6J1FKU9</accession>
<dbReference type="Pfam" id="PF00623">
    <property type="entry name" value="RNA_pol_Rpb1_2"/>
    <property type="match status" value="1"/>
</dbReference>